<evidence type="ECO:0000313" key="3">
    <source>
        <dbReference type="EMBL" id="KAF2087669.1"/>
    </source>
</evidence>
<dbReference type="InterPro" id="IPR003819">
    <property type="entry name" value="TauD/TfdA-like"/>
</dbReference>
<evidence type="ECO:0000259" key="2">
    <source>
        <dbReference type="Pfam" id="PF02668"/>
    </source>
</evidence>
<proteinExistence type="predicted"/>
<protein>
    <submittedName>
        <fullName evidence="3">Pyoverdine/dityrosine biosynthesis protein</fullName>
    </submittedName>
</protein>
<dbReference type="Pfam" id="PF05141">
    <property type="entry name" value="DIT1_PvcA"/>
    <property type="match status" value="1"/>
</dbReference>
<dbReference type="PANTHER" id="PTHR37285:SF5">
    <property type="entry name" value="SPORE WALL MATURATION PROTEIN DIT1"/>
    <property type="match status" value="1"/>
</dbReference>
<comment type="caution">
    <text evidence="3">The sequence shown here is derived from an EMBL/GenBank/DDBJ whole genome shotgun (WGS) entry which is preliminary data.</text>
</comment>
<dbReference type="Proteomes" id="UP000799776">
    <property type="component" value="Unassembled WGS sequence"/>
</dbReference>
<name>A0A9P4HTE6_9PEZI</name>
<dbReference type="Gene3D" id="3.60.130.10">
    <property type="entry name" value="Clavaminate synthase-like"/>
    <property type="match status" value="1"/>
</dbReference>
<evidence type="ECO:0000313" key="4">
    <source>
        <dbReference type="Proteomes" id="UP000799776"/>
    </source>
</evidence>
<dbReference type="InterPro" id="IPR007817">
    <property type="entry name" value="Isocyanide_synthase_DIT1"/>
</dbReference>
<dbReference type="GO" id="GO:0016491">
    <property type="term" value="F:oxidoreductase activity"/>
    <property type="evidence" value="ECO:0007669"/>
    <property type="project" value="UniProtKB-KW"/>
</dbReference>
<dbReference type="AlphaFoldDB" id="A0A9P4HTE6"/>
<accession>A0A9P4HTE6</accession>
<feature type="domain" description="TauD/TfdA-like" evidence="2">
    <location>
        <begin position="365"/>
        <end position="610"/>
    </location>
</feature>
<keyword evidence="1" id="KW-0560">Oxidoreductase</keyword>
<dbReference type="EMBL" id="ML978719">
    <property type="protein sequence ID" value="KAF2087669.1"/>
    <property type="molecule type" value="Genomic_DNA"/>
</dbReference>
<sequence length="613" mass="68537">MASKKSDSLSVADNILNVIESYRLRASPFDPEIVSHARDHFLPLLAKAIEQQIPIPLVLPAFPFKSPNTAEKSLGVLPDKAEEVSLFHLQGLCDNIKHYYEHGAQLTIVSDGIVYNDLLGVSDDTVWTYGERLRQMAEEQSCSSIHFARLSNMPKLSNNIASPALLEYDDSESYQRAAPVLRNQLLTVFGEADYDVSQHIAADESVKATYLGYLRYLSKDLRKPGVADQSRKAFKRRVAKIAKQMVSRGKCYAACVKESFPDAIRLSIHAANSATKIPIGVVPNAQLTPITPWHSVMTCHLDGSMVAMPRSKAEELKLEPVTRDGQLWCYRERTPLYEWQDPAAATIEHLYPCGLIITAQKEGTAFDDVDMQRVRELAARNSPVILRGFAGSTNRDKFMAKGREMGQIMSWKFGELLVVKDGGGDSQGLNNVLSSEPMPMHYDGLFKVVNGVSTPPTFQMFTAVTASPKGTGRTLFANSTRLFQHLPGNHTPESLRGLTWRVETESFNASHFGNLPLIVDHPITGQPCIRYHEDWPQERTRFEPTRVHFEGVSQEEDDGLRAAVETALYDSRVCLHIEWEQGDVVVNDNILAMHTREGYTSGVGRELWRLHVD</sequence>
<gene>
    <name evidence="3" type="ORF">K490DRAFT_41712</name>
</gene>
<dbReference type="PANTHER" id="PTHR37285">
    <property type="entry name" value="SPORE WALL MATURATION PROTEIN DIT1"/>
    <property type="match status" value="1"/>
</dbReference>
<evidence type="ECO:0000256" key="1">
    <source>
        <dbReference type="ARBA" id="ARBA00023002"/>
    </source>
</evidence>
<dbReference type="SUPFAM" id="SSF51197">
    <property type="entry name" value="Clavaminate synthase-like"/>
    <property type="match status" value="1"/>
</dbReference>
<dbReference type="Pfam" id="PF02668">
    <property type="entry name" value="TauD"/>
    <property type="match status" value="1"/>
</dbReference>
<reference evidence="3" key="1">
    <citation type="journal article" date="2020" name="Stud. Mycol.">
        <title>101 Dothideomycetes genomes: a test case for predicting lifestyles and emergence of pathogens.</title>
        <authorList>
            <person name="Haridas S."/>
            <person name="Albert R."/>
            <person name="Binder M."/>
            <person name="Bloem J."/>
            <person name="Labutti K."/>
            <person name="Salamov A."/>
            <person name="Andreopoulos B."/>
            <person name="Baker S."/>
            <person name="Barry K."/>
            <person name="Bills G."/>
            <person name="Bluhm B."/>
            <person name="Cannon C."/>
            <person name="Castanera R."/>
            <person name="Culley D."/>
            <person name="Daum C."/>
            <person name="Ezra D."/>
            <person name="Gonzalez J."/>
            <person name="Henrissat B."/>
            <person name="Kuo A."/>
            <person name="Liang C."/>
            <person name="Lipzen A."/>
            <person name="Lutzoni F."/>
            <person name="Magnuson J."/>
            <person name="Mondo S."/>
            <person name="Nolan M."/>
            <person name="Ohm R."/>
            <person name="Pangilinan J."/>
            <person name="Park H.-J."/>
            <person name="Ramirez L."/>
            <person name="Alfaro M."/>
            <person name="Sun H."/>
            <person name="Tritt A."/>
            <person name="Yoshinaga Y."/>
            <person name="Zwiers L.-H."/>
            <person name="Turgeon B."/>
            <person name="Goodwin S."/>
            <person name="Spatafora J."/>
            <person name="Crous P."/>
            <person name="Grigoriev I."/>
        </authorList>
    </citation>
    <scope>NUCLEOTIDE SEQUENCE</scope>
    <source>
        <strain evidence="3">CBS 121410</strain>
    </source>
</reference>
<dbReference type="InterPro" id="IPR042098">
    <property type="entry name" value="TauD-like_sf"/>
</dbReference>
<dbReference type="OrthoDB" id="429813at2759"/>
<keyword evidence="4" id="KW-1185">Reference proteome</keyword>
<organism evidence="3 4">
    <name type="scientific">Saccharata proteae CBS 121410</name>
    <dbReference type="NCBI Taxonomy" id="1314787"/>
    <lineage>
        <taxon>Eukaryota</taxon>
        <taxon>Fungi</taxon>
        <taxon>Dikarya</taxon>
        <taxon>Ascomycota</taxon>
        <taxon>Pezizomycotina</taxon>
        <taxon>Dothideomycetes</taxon>
        <taxon>Dothideomycetes incertae sedis</taxon>
        <taxon>Botryosphaeriales</taxon>
        <taxon>Saccharataceae</taxon>
        <taxon>Saccharata</taxon>
    </lineage>
</organism>